<organism evidence="3 4">
    <name type="scientific">Hymenobacter rigui</name>
    <dbReference type="NCBI Taxonomy" id="334424"/>
    <lineage>
        <taxon>Bacteria</taxon>
        <taxon>Pseudomonadati</taxon>
        <taxon>Bacteroidota</taxon>
        <taxon>Cytophagia</taxon>
        <taxon>Cytophagales</taxon>
        <taxon>Hymenobacteraceae</taxon>
        <taxon>Hymenobacter</taxon>
    </lineage>
</organism>
<dbReference type="EMBL" id="RWIT01000001">
    <property type="protein sequence ID" value="RSK51245.1"/>
    <property type="molecule type" value="Genomic_DNA"/>
</dbReference>
<dbReference type="PROSITE" id="PS51257">
    <property type="entry name" value="PROKAR_LIPOPROTEIN"/>
    <property type="match status" value="1"/>
</dbReference>
<keyword evidence="4" id="KW-1185">Reference proteome</keyword>
<dbReference type="Pfam" id="PF08139">
    <property type="entry name" value="LPAM_1"/>
    <property type="match status" value="1"/>
</dbReference>
<evidence type="ECO:0000256" key="1">
    <source>
        <dbReference type="ARBA" id="ARBA00017922"/>
    </source>
</evidence>
<dbReference type="AlphaFoldDB" id="A0A428KX10"/>
<dbReference type="RefSeq" id="WP_125417709.1">
    <property type="nucleotide sequence ID" value="NZ_RWIT01000001.1"/>
</dbReference>
<evidence type="ECO:0000313" key="4">
    <source>
        <dbReference type="Proteomes" id="UP000273500"/>
    </source>
</evidence>
<keyword evidence="2" id="KW-0732">Signal</keyword>
<evidence type="ECO:0000313" key="3">
    <source>
        <dbReference type="EMBL" id="RSK51245.1"/>
    </source>
</evidence>
<dbReference type="InterPro" id="IPR012640">
    <property type="entry name" value="Membr_lipoprot_lipid_attach_CS"/>
</dbReference>
<sequence length="177" mass="19812">MKKILFGLSLLTALTACSKKDSTPTINFGADGGITERDASNRSIGTTDPTDWARDDTWNEQELALFKLPFNLNVAPTANTQPRTFFPNPATLQGGGNFGFYNIPGGAMLKLVYVDRKYQIVNEQEYGTFSVPDILFHFEFPADKFKANTVYRVYYVIYNPVLRSMYIKGHGDIKFGG</sequence>
<proteinExistence type="predicted"/>
<reference evidence="3 4" key="1">
    <citation type="submission" date="2018-12" db="EMBL/GenBank/DDBJ databases">
        <authorList>
            <person name="Feng G."/>
            <person name="Zhu H."/>
        </authorList>
    </citation>
    <scope>NUCLEOTIDE SEQUENCE [LARGE SCALE GENOMIC DNA]</scope>
    <source>
        <strain evidence="3 4">KCTC 12533</strain>
    </source>
</reference>
<protein>
    <recommendedName>
        <fullName evidence="1">Type IV secretion system putative lipoprotein virB7</fullName>
    </recommendedName>
</protein>
<dbReference type="Proteomes" id="UP000273500">
    <property type="component" value="Unassembled WGS sequence"/>
</dbReference>
<dbReference type="OrthoDB" id="962781at2"/>
<comment type="caution">
    <text evidence="3">The sequence shown here is derived from an EMBL/GenBank/DDBJ whole genome shotgun (WGS) entry which is preliminary data.</text>
</comment>
<accession>A0A428KX10</accession>
<name>A0A428KX10_9BACT</name>
<gene>
    <name evidence="3" type="ORF">EI291_02740</name>
</gene>
<evidence type="ECO:0000256" key="2">
    <source>
        <dbReference type="ARBA" id="ARBA00022729"/>
    </source>
</evidence>